<organism evidence="3">
    <name type="scientific">Tanacetum cinerariifolium</name>
    <name type="common">Dalmatian daisy</name>
    <name type="synonym">Chrysanthemum cinerariifolium</name>
    <dbReference type="NCBI Taxonomy" id="118510"/>
    <lineage>
        <taxon>Eukaryota</taxon>
        <taxon>Viridiplantae</taxon>
        <taxon>Streptophyta</taxon>
        <taxon>Embryophyta</taxon>
        <taxon>Tracheophyta</taxon>
        <taxon>Spermatophyta</taxon>
        <taxon>Magnoliopsida</taxon>
        <taxon>eudicotyledons</taxon>
        <taxon>Gunneridae</taxon>
        <taxon>Pentapetalae</taxon>
        <taxon>asterids</taxon>
        <taxon>campanulids</taxon>
        <taxon>Asterales</taxon>
        <taxon>Asteraceae</taxon>
        <taxon>Asteroideae</taxon>
        <taxon>Anthemideae</taxon>
        <taxon>Anthemidinae</taxon>
        <taxon>Tanacetum</taxon>
    </lineage>
</organism>
<evidence type="ECO:0000256" key="1">
    <source>
        <dbReference type="SAM" id="Coils"/>
    </source>
</evidence>
<dbReference type="EMBL" id="BKCJ010272221">
    <property type="protein sequence ID" value="GEZ38229.1"/>
    <property type="molecule type" value="Genomic_DNA"/>
</dbReference>
<reference evidence="3" key="1">
    <citation type="journal article" date="2019" name="Sci. Rep.">
        <title>Draft genome of Tanacetum cinerariifolium, the natural source of mosquito coil.</title>
        <authorList>
            <person name="Yamashiro T."/>
            <person name="Shiraishi A."/>
            <person name="Satake H."/>
            <person name="Nakayama K."/>
        </authorList>
    </citation>
    <scope>NUCLEOTIDE SEQUENCE</scope>
</reference>
<accession>A0A699IA49</accession>
<feature type="coiled-coil region" evidence="1">
    <location>
        <begin position="279"/>
        <end position="306"/>
    </location>
</feature>
<protein>
    <submittedName>
        <fullName evidence="3">Uncharacterized protein</fullName>
    </submittedName>
</protein>
<keyword evidence="1" id="KW-0175">Coiled coil</keyword>
<gene>
    <name evidence="3" type="ORF">Tci_510202</name>
</gene>
<dbReference type="AlphaFoldDB" id="A0A699IA49"/>
<evidence type="ECO:0000313" key="3">
    <source>
        <dbReference type="EMBL" id="GEZ38229.1"/>
    </source>
</evidence>
<comment type="caution">
    <text evidence="3">The sequence shown here is derived from an EMBL/GenBank/DDBJ whole genome shotgun (WGS) entry which is preliminary data.</text>
</comment>
<feature type="coiled-coil region" evidence="1">
    <location>
        <begin position="179"/>
        <end position="244"/>
    </location>
</feature>
<feature type="region of interest" description="Disordered" evidence="2">
    <location>
        <begin position="35"/>
        <end position="67"/>
    </location>
</feature>
<sequence length="411" mass="47557">PEMVAEDDALSKEKEIDKLMALISLSIEKIYKPNNKNIKTSSNTSSAHQNNTSRINRGIGDDTDDEPEDQELEAHYLYMEKIQAVTPDVTDNSGPIFDIELLQKVQNDNNNYNVFAYREHHEQPESVNDPYLEEQGDTNITIDSLDMSTNGETVDQDDNDLAKERDLLASLFEKRKCEIDDIKNRNNFLESSNKTLIDKLKGEIKDLKTKKSLESSNNHFKEANNKLSKTNQLMFKDLKKLQAELDRYHDVNYALKMEIDCAKAKGDLMTYKIESQKSLNEHTRKINDLNQIISKIKKELVAHQETISIMSQEKEAQNKFYKTREDKEIEKVIALENKLKVLDDIVYKSGQLVQIMNMLNRNCKMSFVKPKYLKKAQRANPRLYDIGCYNDNLALMLAHEFDEMIRLAQES</sequence>
<name>A0A699IA49_TANCI</name>
<proteinExistence type="predicted"/>
<feature type="non-terminal residue" evidence="3">
    <location>
        <position position="1"/>
    </location>
</feature>
<evidence type="ECO:0000256" key="2">
    <source>
        <dbReference type="SAM" id="MobiDB-lite"/>
    </source>
</evidence>
<feature type="compositionally biased region" description="Low complexity" evidence="2">
    <location>
        <begin position="35"/>
        <end position="46"/>
    </location>
</feature>